<name>A0ABQ3EYR5_9ACTN</name>
<proteinExistence type="predicted"/>
<accession>A0ABQ3EYR5</accession>
<organism evidence="1 2">
    <name type="scientific">Streptomyces cirratus</name>
    <dbReference type="NCBI Taxonomy" id="68187"/>
    <lineage>
        <taxon>Bacteria</taxon>
        <taxon>Bacillati</taxon>
        <taxon>Actinomycetota</taxon>
        <taxon>Actinomycetes</taxon>
        <taxon>Kitasatosporales</taxon>
        <taxon>Streptomycetaceae</taxon>
        <taxon>Streptomyces</taxon>
    </lineage>
</organism>
<protein>
    <recommendedName>
        <fullName evidence="3">Secreted protein</fullName>
    </recommendedName>
</protein>
<evidence type="ECO:0000313" key="2">
    <source>
        <dbReference type="Proteomes" id="UP000642673"/>
    </source>
</evidence>
<keyword evidence="2" id="KW-1185">Reference proteome</keyword>
<reference evidence="2" key="1">
    <citation type="journal article" date="2019" name="Int. J. Syst. Evol. Microbiol.">
        <title>The Global Catalogue of Microorganisms (GCM) 10K type strain sequencing project: providing services to taxonomists for standard genome sequencing and annotation.</title>
        <authorList>
            <consortium name="The Broad Institute Genomics Platform"/>
            <consortium name="The Broad Institute Genome Sequencing Center for Infectious Disease"/>
            <person name="Wu L."/>
            <person name="Ma J."/>
        </authorList>
    </citation>
    <scope>NUCLEOTIDE SEQUENCE [LARGE SCALE GENOMIC DNA]</scope>
    <source>
        <strain evidence="2">JCM 4738</strain>
    </source>
</reference>
<evidence type="ECO:0008006" key="3">
    <source>
        <dbReference type="Google" id="ProtNLM"/>
    </source>
</evidence>
<gene>
    <name evidence="1" type="ORF">GCM10010347_51630</name>
</gene>
<sequence>MRVISGKFSAMCLTVLIGIVLTVMGAQFMSGTVVVNALSLSVSITGNTGITGAPQVPEDDRWG</sequence>
<dbReference type="EMBL" id="BMVP01000012">
    <property type="protein sequence ID" value="GHB74812.1"/>
    <property type="molecule type" value="Genomic_DNA"/>
</dbReference>
<dbReference type="Proteomes" id="UP000642673">
    <property type="component" value="Unassembled WGS sequence"/>
</dbReference>
<evidence type="ECO:0000313" key="1">
    <source>
        <dbReference type="EMBL" id="GHB74812.1"/>
    </source>
</evidence>
<comment type="caution">
    <text evidence="1">The sequence shown here is derived from an EMBL/GenBank/DDBJ whole genome shotgun (WGS) entry which is preliminary data.</text>
</comment>